<accession>A0A1F8CQZ2</accession>
<dbReference type="AlphaFoldDB" id="A0A1F8CQZ2"/>
<proteinExistence type="predicted"/>
<evidence type="ECO:0000313" key="3">
    <source>
        <dbReference type="Proteomes" id="UP000178999"/>
    </source>
</evidence>
<evidence type="ECO:0000313" key="2">
    <source>
        <dbReference type="EMBL" id="OGM78763.1"/>
    </source>
</evidence>
<reference evidence="2 3" key="1">
    <citation type="journal article" date="2016" name="Nat. Commun.">
        <title>Thousands of microbial genomes shed light on interconnected biogeochemical processes in an aquifer system.</title>
        <authorList>
            <person name="Anantharaman K."/>
            <person name="Brown C.T."/>
            <person name="Hug L.A."/>
            <person name="Sharon I."/>
            <person name="Castelle C.J."/>
            <person name="Probst A.J."/>
            <person name="Thomas B.C."/>
            <person name="Singh A."/>
            <person name="Wilkins M.J."/>
            <person name="Karaoz U."/>
            <person name="Brodie E.L."/>
            <person name="Williams K.H."/>
            <person name="Hubbard S.S."/>
            <person name="Banfield J.F."/>
        </authorList>
    </citation>
    <scope>NUCLEOTIDE SEQUENCE [LARGE SCALE GENOMIC DNA]</scope>
</reference>
<sequence>MSQRTHTRTVKVKITIEGENREADIGTLEAEYANHEAIAQMLEMLLTNAMVFGQYASPFYNLLMKALNDVGEQHVVLLGELVKTIGQEALAAELAKHYSEENPERPNPFNDFINNLDLD</sequence>
<dbReference type="STRING" id="1802538.A2382_03745"/>
<comment type="caution">
    <text evidence="2">The sequence shown here is derived from an EMBL/GenBank/DDBJ whole genome shotgun (WGS) entry which is preliminary data.</text>
</comment>
<dbReference type="EMBL" id="MGHY01000029">
    <property type="protein sequence ID" value="OGM78763.1"/>
    <property type="molecule type" value="Genomic_DNA"/>
</dbReference>
<protein>
    <submittedName>
        <fullName evidence="2">Uncharacterized protein</fullName>
    </submittedName>
</protein>
<evidence type="ECO:0000256" key="1">
    <source>
        <dbReference type="SAM" id="MobiDB-lite"/>
    </source>
</evidence>
<gene>
    <name evidence="2" type="ORF">A2382_03745</name>
</gene>
<feature type="region of interest" description="Disordered" evidence="1">
    <location>
        <begin position="97"/>
        <end position="119"/>
    </location>
</feature>
<dbReference type="Proteomes" id="UP000178999">
    <property type="component" value="Unassembled WGS sequence"/>
</dbReference>
<name>A0A1F8CQZ2_9BACT</name>
<organism evidence="2 3">
    <name type="scientific">Candidatus Woesebacteria bacterium RIFOXYB1_FULL_38_16</name>
    <dbReference type="NCBI Taxonomy" id="1802538"/>
    <lineage>
        <taxon>Bacteria</taxon>
        <taxon>Candidatus Woeseibacteriota</taxon>
    </lineage>
</organism>